<dbReference type="InterPro" id="IPR009122">
    <property type="entry name" value="Desmosomal_cadherin"/>
</dbReference>
<feature type="domain" description="Cadherin" evidence="19">
    <location>
        <begin position="241"/>
        <end position="353"/>
    </location>
</feature>
<dbReference type="InterPro" id="IPR027397">
    <property type="entry name" value="Catenin-bd_sf"/>
</dbReference>
<dbReference type="InterPro" id="IPR050971">
    <property type="entry name" value="Cadherin-domain_protein"/>
</dbReference>
<reference evidence="20" key="1">
    <citation type="submission" date="2025-08" db="UniProtKB">
        <authorList>
            <consortium name="Ensembl"/>
        </authorList>
    </citation>
    <scope>IDENTIFICATION</scope>
</reference>
<dbReference type="Proteomes" id="UP000472276">
    <property type="component" value="Unassembled WGS sequence"/>
</dbReference>
<dbReference type="Gene3D" id="4.10.900.10">
    <property type="entry name" value="TCF3-CBD (Catenin binding domain)"/>
    <property type="match status" value="1"/>
</dbReference>
<keyword evidence="3" id="KW-1003">Cell membrane</keyword>
<gene>
    <name evidence="20" type="primary">LOC116320835</name>
</gene>
<dbReference type="GO" id="GO:0005886">
    <property type="term" value="C:plasma membrane"/>
    <property type="evidence" value="ECO:0007669"/>
    <property type="project" value="UniProtKB-SubCell"/>
</dbReference>
<dbReference type="InterPro" id="IPR015919">
    <property type="entry name" value="Cadherin-like_sf"/>
</dbReference>
<dbReference type="FunFam" id="2.60.40.60:FF:000019">
    <property type="entry name" value="Cadherin 2"/>
    <property type="match status" value="1"/>
</dbReference>
<evidence type="ECO:0000256" key="17">
    <source>
        <dbReference type="RuleBase" id="RU004358"/>
    </source>
</evidence>
<keyword evidence="14" id="KW-0325">Glycoprotein</keyword>
<evidence type="ECO:0000256" key="14">
    <source>
        <dbReference type="ARBA" id="ARBA00023180"/>
    </source>
</evidence>
<dbReference type="CDD" id="cd11304">
    <property type="entry name" value="Cadherin_repeat"/>
    <property type="match status" value="3"/>
</dbReference>
<dbReference type="AlphaFoldDB" id="A0A668S782"/>
<dbReference type="SUPFAM" id="SSF49313">
    <property type="entry name" value="Cadherin-like"/>
    <property type="match status" value="4"/>
</dbReference>
<evidence type="ECO:0000256" key="6">
    <source>
        <dbReference type="ARBA" id="ARBA00022723"/>
    </source>
</evidence>
<dbReference type="InterPro" id="IPR002126">
    <property type="entry name" value="Cadherin-like_dom"/>
</dbReference>
<dbReference type="Pfam" id="PF00028">
    <property type="entry name" value="Cadherin"/>
    <property type="match status" value="4"/>
</dbReference>
<keyword evidence="12 18" id="KW-1133">Transmembrane helix</keyword>
<proteinExistence type="predicted"/>
<feature type="domain" description="Cadherin" evidence="19">
    <location>
        <begin position="143"/>
        <end position="240"/>
    </location>
</feature>
<feature type="transmembrane region" description="Helical" evidence="18">
    <location>
        <begin position="573"/>
        <end position="597"/>
    </location>
</feature>
<dbReference type="Ensembl" id="ENSOABT00000011021.2">
    <property type="protein sequence ID" value="ENSOABP00000010660.2"/>
    <property type="gene ID" value="ENSOABG00000005591.2"/>
</dbReference>
<keyword evidence="21" id="KW-1185">Reference proteome</keyword>
<dbReference type="Pfam" id="PF01049">
    <property type="entry name" value="CADH_Y-type_LIR"/>
    <property type="match status" value="1"/>
</dbReference>
<protein>
    <recommendedName>
        <fullName evidence="19">Cadherin domain-containing protein</fullName>
    </recommendedName>
</protein>
<keyword evidence="9 15" id="KW-0106">Calcium</keyword>
<organism evidence="20 21">
    <name type="scientific">Oreochromis aureus</name>
    <name type="common">Israeli tilapia</name>
    <name type="synonym">Chromis aureus</name>
    <dbReference type="NCBI Taxonomy" id="47969"/>
    <lineage>
        <taxon>Eukaryota</taxon>
        <taxon>Metazoa</taxon>
        <taxon>Chordata</taxon>
        <taxon>Craniata</taxon>
        <taxon>Vertebrata</taxon>
        <taxon>Euteleostomi</taxon>
        <taxon>Actinopterygii</taxon>
        <taxon>Neopterygii</taxon>
        <taxon>Teleostei</taxon>
        <taxon>Neoteleostei</taxon>
        <taxon>Acanthomorphata</taxon>
        <taxon>Ovalentaria</taxon>
        <taxon>Cichlomorphae</taxon>
        <taxon>Cichliformes</taxon>
        <taxon>Cichlidae</taxon>
        <taxon>African cichlids</taxon>
        <taxon>Pseudocrenilabrinae</taxon>
        <taxon>Oreochromini</taxon>
        <taxon>Oreochromis</taxon>
    </lineage>
</organism>
<keyword evidence="7" id="KW-0732">Signal</keyword>
<dbReference type="Gene3D" id="2.60.40.60">
    <property type="entry name" value="Cadherins"/>
    <property type="match status" value="5"/>
</dbReference>
<comment type="function">
    <text evidence="17">A component of desmosome cell-cell junctions which are required for positive regulation of cellular adhesion. Involved in the interaction of plaque proteins and intermediate filaments mediating cell-cell adhesion.</text>
</comment>
<keyword evidence="5 16" id="KW-0812">Transmembrane</keyword>
<dbReference type="SMART" id="SM00112">
    <property type="entry name" value="CA"/>
    <property type="match status" value="3"/>
</dbReference>
<evidence type="ECO:0000256" key="16">
    <source>
        <dbReference type="RuleBase" id="RU003318"/>
    </source>
</evidence>
<evidence type="ECO:0000256" key="18">
    <source>
        <dbReference type="SAM" id="Phobius"/>
    </source>
</evidence>
<dbReference type="GO" id="GO:0045216">
    <property type="term" value="P:cell-cell junction organization"/>
    <property type="evidence" value="ECO:0007669"/>
    <property type="project" value="UniProtKB-ARBA"/>
</dbReference>
<comment type="subcellular location">
    <subcellularLocation>
        <location evidence="2">Cell junction</location>
        <location evidence="2">Desmosome</location>
    </subcellularLocation>
    <subcellularLocation>
        <location evidence="1 16">Cell membrane</location>
        <topology evidence="1 16">Single-pass type I membrane protein</topology>
    </subcellularLocation>
</comment>
<keyword evidence="11" id="KW-0965">Cell junction</keyword>
<dbReference type="InterPro" id="IPR000233">
    <property type="entry name" value="Cadherin_Y-type_LIR"/>
</dbReference>
<feature type="domain" description="Cadherin" evidence="19">
    <location>
        <begin position="45"/>
        <end position="127"/>
    </location>
</feature>
<dbReference type="FunFam" id="4.10.900.10:FF:000003">
    <property type="entry name" value="Desmoglein 1"/>
    <property type="match status" value="1"/>
</dbReference>
<dbReference type="FunFam" id="2.60.40.60:FF:000011">
    <property type="entry name" value="Cadherin 1"/>
    <property type="match status" value="1"/>
</dbReference>
<dbReference type="GO" id="GO:0060027">
    <property type="term" value="P:convergent extension involved in gastrulation"/>
    <property type="evidence" value="ECO:0007669"/>
    <property type="project" value="UniProtKB-ARBA"/>
</dbReference>
<dbReference type="InterPro" id="IPR020894">
    <property type="entry name" value="Cadherin_CS"/>
</dbReference>
<keyword evidence="13 18" id="KW-0472">Membrane</keyword>
<keyword evidence="6" id="KW-0479">Metal-binding</keyword>
<evidence type="ECO:0000256" key="9">
    <source>
        <dbReference type="ARBA" id="ARBA00022837"/>
    </source>
</evidence>
<dbReference type="PANTHER" id="PTHR24025:SF32">
    <property type="entry name" value="DESMOGLEIN-2"/>
    <property type="match status" value="1"/>
</dbReference>
<dbReference type="PRINTS" id="PR01818">
    <property type="entry name" value="DESMOCADHERN"/>
</dbReference>
<keyword evidence="4" id="KW-0165">Cleavage on pair of basic residues</keyword>
<reference evidence="20" key="2">
    <citation type="submission" date="2025-09" db="UniProtKB">
        <authorList>
            <consortium name="Ensembl"/>
        </authorList>
    </citation>
    <scope>IDENTIFICATION</scope>
</reference>
<dbReference type="GO" id="GO:0005509">
    <property type="term" value="F:calcium ion binding"/>
    <property type="evidence" value="ECO:0007669"/>
    <property type="project" value="UniProtKB-UniRule"/>
</dbReference>
<dbReference type="FunFam" id="2.60.40.60:FF:000074">
    <property type="entry name" value="Desmoglein 4"/>
    <property type="match status" value="1"/>
</dbReference>
<name>A0A668S782_OREAU</name>
<accession>A0A668S782</accession>
<evidence type="ECO:0000256" key="1">
    <source>
        <dbReference type="ARBA" id="ARBA00004251"/>
    </source>
</evidence>
<evidence type="ECO:0000313" key="20">
    <source>
        <dbReference type="Ensembl" id="ENSOABP00000010660.2"/>
    </source>
</evidence>
<evidence type="ECO:0000256" key="2">
    <source>
        <dbReference type="ARBA" id="ARBA00004568"/>
    </source>
</evidence>
<evidence type="ECO:0000256" key="10">
    <source>
        <dbReference type="ARBA" id="ARBA00022889"/>
    </source>
</evidence>
<evidence type="ECO:0000313" key="21">
    <source>
        <dbReference type="Proteomes" id="UP000472276"/>
    </source>
</evidence>
<dbReference type="PROSITE" id="PS50268">
    <property type="entry name" value="CADHERIN_2"/>
    <property type="match status" value="4"/>
</dbReference>
<evidence type="ECO:0000256" key="8">
    <source>
        <dbReference type="ARBA" id="ARBA00022737"/>
    </source>
</evidence>
<evidence type="ECO:0000256" key="7">
    <source>
        <dbReference type="ARBA" id="ARBA00022729"/>
    </source>
</evidence>
<keyword evidence="10 16" id="KW-0130">Cell adhesion</keyword>
<dbReference type="OMA" id="PEPMIHG"/>
<dbReference type="PRINTS" id="PR00205">
    <property type="entry name" value="CADHERIN"/>
</dbReference>
<evidence type="ECO:0000256" key="3">
    <source>
        <dbReference type="ARBA" id="ARBA00022475"/>
    </source>
</evidence>
<evidence type="ECO:0000256" key="15">
    <source>
        <dbReference type="PROSITE-ProRule" id="PRU00043"/>
    </source>
</evidence>
<keyword evidence="8" id="KW-0677">Repeat</keyword>
<dbReference type="PROSITE" id="PS00232">
    <property type="entry name" value="CADHERIN_1"/>
    <property type="match status" value="2"/>
</dbReference>
<evidence type="ECO:0000256" key="11">
    <source>
        <dbReference type="ARBA" id="ARBA00022949"/>
    </source>
</evidence>
<dbReference type="GO" id="GO:0030057">
    <property type="term" value="C:desmosome"/>
    <property type="evidence" value="ECO:0007669"/>
    <property type="project" value="UniProtKB-SubCell"/>
</dbReference>
<dbReference type="GO" id="GO:0007156">
    <property type="term" value="P:homophilic cell adhesion via plasma membrane adhesion molecules"/>
    <property type="evidence" value="ECO:0007669"/>
    <property type="project" value="InterPro"/>
</dbReference>
<sequence>MMSSEAKEKKVKKLRRNRREWILPPAKLMENIDYTHMEYVAKIRSDKDKFEKVQYFLSGEGADKNPLNLFVVDRETGFVRITDKLDREKCPYYNLTGIARYRNGTTAEDNIPLTVTVLDQNDNAPSFDCLSSDRVELLCSTAGTFVMQLEGKDNDQAGTINAEISYRIASQTPAGTGHMFHLDEKTGKLYVKEPTLDRETYDFYRLVIKLTDMGGAASGLTGTGTVEIKILDINDNMPTLEKSEYSGSVDENVDNVVVMKIKALDKDQEHTDNWLTRFTISKGNEDNLFSIETDNKTNEGILKLIKVFNTAGKQLLNMSPSFNIFDISAAPLLVLKDYPIKISVNNVPEGPAFVPDTKVVHVSEDPKEAPKDGKIAVFTATDPDTGKTAEDVSYAKAYDPDNLFTIDEETAEIKLNKIPDRESSYLKNGTYIAKILAITKDMPSKTATGTIAIQVTDGNDHCPTLTTNHASLCSDQKSVYITGIDEDVSPNAAPFTFRIIPDGTQGSWVVEVINGKKIWFWSKEKVDTFFFFLCQCGLSCPTKEVFTVNVCTCSETEDCSRRTARLGATSSKLAAPAIGLLLLALCLLLFIPFLLVICQYAGADKIFPDQFNELPFLPKENLISYHTEGRGEDKEMSLQCLPVMLQKVKMGQSSNFNMKNSNIMKIDEIQIHSEQKYQAAVQTVMEVDNAYTFSRESVNLGNGRASFNRKVLGIQHTKHLYEDMALPDAFLNDYYSQKAACAVPVEDSHLEYDFEGQGSSAGSVGCCSLLEDDNDLDFLTELGPKFKTLAEICMFPTMSPKPILVQNVAGAIKIQTVLLQQEPIYYTSSVSQPIQYVVQPHLQNTLLLVDGSNGTNRFFIQDIERSRNPASHTVPTSPIAFLPISPAMSLGSTEDRKLMQLNGHCMSIKDKSSRN</sequence>
<evidence type="ECO:0000256" key="5">
    <source>
        <dbReference type="ARBA" id="ARBA00022692"/>
    </source>
</evidence>
<evidence type="ECO:0000256" key="13">
    <source>
        <dbReference type="ARBA" id="ARBA00023136"/>
    </source>
</evidence>
<dbReference type="PANTHER" id="PTHR24025">
    <property type="entry name" value="DESMOGLEIN FAMILY MEMBER"/>
    <property type="match status" value="1"/>
</dbReference>
<feature type="domain" description="Cadherin" evidence="19">
    <location>
        <begin position="354"/>
        <end position="465"/>
    </location>
</feature>
<evidence type="ECO:0000256" key="4">
    <source>
        <dbReference type="ARBA" id="ARBA00022685"/>
    </source>
</evidence>
<dbReference type="FunFam" id="2.60.40.60:FF:000068">
    <property type="entry name" value="Desmoglein 1"/>
    <property type="match status" value="1"/>
</dbReference>
<evidence type="ECO:0000259" key="19">
    <source>
        <dbReference type="PROSITE" id="PS50268"/>
    </source>
</evidence>
<evidence type="ECO:0000256" key="12">
    <source>
        <dbReference type="ARBA" id="ARBA00022989"/>
    </source>
</evidence>